<evidence type="ECO:0000313" key="2">
    <source>
        <dbReference type="EMBL" id="TGD81194.1"/>
    </source>
</evidence>
<keyword evidence="3" id="KW-1185">Reference proteome</keyword>
<evidence type="ECO:0000256" key="1">
    <source>
        <dbReference type="SAM" id="MobiDB-lite"/>
    </source>
</evidence>
<sequence>MKGFAQSTTTGSFGIAETQAEAEAKSGNELTGTITWAETSGGKQSKSFTLLNRVKGEKLWVYVTADKALTTGQTITLNVPISQSVTLTPGSPNDMIVTQITVE</sequence>
<accession>A0A4Z0MNS5</accession>
<dbReference type="RefSeq" id="WP_135529603.1">
    <property type="nucleotide sequence ID" value="NZ_SRKZ01000002.1"/>
</dbReference>
<protein>
    <submittedName>
        <fullName evidence="2">Uncharacterized protein</fullName>
    </submittedName>
</protein>
<proteinExistence type="predicted"/>
<organism evidence="2 3">
    <name type="scientific">Hymenobacter wooponensis</name>
    <dbReference type="NCBI Taxonomy" id="1525360"/>
    <lineage>
        <taxon>Bacteria</taxon>
        <taxon>Pseudomonadati</taxon>
        <taxon>Bacteroidota</taxon>
        <taxon>Cytophagia</taxon>
        <taxon>Cytophagales</taxon>
        <taxon>Hymenobacteraceae</taxon>
        <taxon>Hymenobacter</taxon>
    </lineage>
</organism>
<feature type="region of interest" description="Disordered" evidence="1">
    <location>
        <begin position="1"/>
        <end position="29"/>
    </location>
</feature>
<dbReference type="Proteomes" id="UP000298284">
    <property type="component" value="Unassembled WGS sequence"/>
</dbReference>
<dbReference type="EMBL" id="SRKZ01000002">
    <property type="protein sequence ID" value="TGD81194.1"/>
    <property type="molecule type" value="Genomic_DNA"/>
</dbReference>
<gene>
    <name evidence="2" type="ORF">EU557_06390</name>
</gene>
<evidence type="ECO:0000313" key="3">
    <source>
        <dbReference type="Proteomes" id="UP000298284"/>
    </source>
</evidence>
<reference evidence="2 3" key="1">
    <citation type="submission" date="2019-04" db="EMBL/GenBank/DDBJ databases">
        <authorList>
            <person name="Feng G."/>
            <person name="Zhang J."/>
            <person name="Zhu H."/>
        </authorList>
    </citation>
    <scope>NUCLEOTIDE SEQUENCE [LARGE SCALE GENOMIC DNA]</scope>
    <source>
        <strain evidence="2 3">JCM 19491</strain>
    </source>
</reference>
<dbReference type="OrthoDB" id="885891at2"/>
<feature type="compositionally biased region" description="Polar residues" evidence="1">
    <location>
        <begin position="1"/>
        <end position="12"/>
    </location>
</feature>
<name>A0A4Z0MNS5_9BACT</name>
<comment type="caution">
    <text evidence="2">The sequence shown here is derived from an EMBL/GenBank/DDBJ whole genome shotgun (WGS) entry which is preliminary data.</text>
</comment>
<dbReference type="AlphaFoldDB" id="A0A4Z0MNS5"/>